<feature type="transmembrane region" description="Helical" evidence="7">
    <location>
        <begin position="48"/>
        <end position="66"/>
    </location>
</feature>
<organism evidence="10 11">
    <name type="scientific">Novosphingobium marinum</name>
    <dbReference type="NCBI Taxonomy" id="1514948"/>
    <lineage>
        <taxon>Bacteria</taxon>
        <taxon>Pseudomonadati</taxon>
        <taxon>Pseudomonadota</taxon>
        <taxon>Alphaproteobacteria</taxon>
        <taxon>Sphingomonadales</taxon>
        <taxon>Sphingomonadaceae</taxon>
        <taxon>Novosphingobium</taxon>
    </lineage>
</organism>
<feature type="domain" description="YetF-like N-terminal transmembrane" evidence="9">
    <location>
        <begin position="28"/>
        <end position="88"/>
    </location>
</feature>
<dbReference type="PANTHER" id="PTHR34582:SF6">
    <property type="entry name" value="UPF0702 TRANSMEMBRANE PROTEIN YCAP"/>
    <property type="match status" value="1"/>
</dbReference>
<keyword evidence="6 7" id="KW-0472">Membrane</keyword>
<evidence type="ECO:0000256" key="5">
    <source>
        <dbReference type="ARBA" id="ARBA00022989"/>
    </source>
</evidence>
<dbReference type="Proteomes" id="UP000522081">
    <property type="component" value="Unassembled WGS sequence"/>
</dbReference>
<keyword evidence="11" id="KW-1185">Reference proteome</keyword>
<evidence type="ECO:0000256" key="6">
    <source>
        <dbReference type="ARBA" id="ARBA00023136"/>
    </source>
</evidence>
<comment type="caution">
    <text evidence="10">The sequence shown here is derived from an EMBL/GenBank/DDBJ whole genome shotgun (WGS) entry which is preliminary data.</text>
</comment>
<dbReference type="GO" id="GO:0005886">
    <property type="term" value="C:plasma membrane"/>
    <property type="evidence" value="ECO:0007669"/>
    <property type="project" value="UniProtKB-SubCell"/>
</dbReference>
<dbReference type="InterPro" id="IPR023090">
    <property type="entry name" value="UPF0702_alpha/beta_dom_sf"/>
</dbReference>
<keyword evidence="4 7" id="KW-0812">Transmembrane</keyword>
<keyword evidence="3" id="KW-1003">Cell membrane</keyword>
<dbReference type="InterPro" id="IPR007353">
    <property type="entry name" value="DUF421"/>
</dbReference>
<dbReference type="EMBL" id="JACBZF010000007">
    <property type="protein sequence ID" value="NYH96811.1"/>
    <property type="molecule type" value="Genomic_DNA"/>
</dbReference>
<dbReference type="RefSeq" id="WP_179408619.1">
    <property type="nucleotide sequence ID" value="NZ_BMGF01000008.1"/>
</dbReference>
<evidence type="ECO:0000256" key="1">
    <source>
        <dbReference type="ARBA" id="ARBA00004651"/>
    </source>
</evidence>
<feature type="transmembrane region" description="Helical" evidence="7">
    <location>
        <begin position="72"/>
        <end position="93"/>
    </location>
</feature>
<sequence length="184" mass="20366">MTLIESALVGDEIEKYLRVLICAPVIYFTIILFIRISGKRSTSQMNNFDWVVTVALGSLAASGIILKDVPALQVIFAFGLLLLLQFILTKLIYRSEFAANLVKAEPALLVADGKFCRETMRNERVTEAEVNAAIRAAQLTDLSQVRWVILETDATMSVIPREPADTDRSAMREVDGFKRGAIGT</sequence>
<evidence type="ECO:0000259" key="9">
    <source>
        <dbReference type="Pfam" id="PF20730"/>
    </source>
</evidence>
<accession>A0A7Y9Y1C6</accession>
<reference evidence="10 11" key="1">
    <citation type="submission" date="2020-07" db="EMBL/GenBank/DDBJ databases">
        <title>Genomic Encyclopedia of Type Strains, Phase IV (KMG-IV): sequencing the most valuable type-strain genomes for metagenomic binning, comparative biology and taxonomic classification.</title>
        <authorList>
            <person name="Goeker M."/>
        </authorList>
    </citation>
    <scope>NUCLEOTIDE SEQUENCE [LARGE SCALE GENOMIC DNA]</scope>
    <source>
        <strain evidence="10 11">DSM 29043</strain>
    </source>
</reference>
<dbReference type="Pfam" id="PF20730">
    <property type="entry name" value="YetF_N"/>
    <property type="match status" value="1"/>
</dbReference>
<evidence type="ECO:0000256" key="3">
    <source>
        <dbReference type="ARBA" id="ARBA00022475"/>
    </source>
</evidence>
<comment type="similarity">
    <text evidence="2">Belongs to the UPF0702 family.</text>
</comment>
<dbReference type="Pfam" id="PF04239">
    <property type="entry name" value="DUF421"/>
    <property type="match status" value="1"/>
</dbReference>
<protein>
    <submittedName>
        <fullName evidence="10">Uncharacterized membrane protein YcaP (DUF421 family)</fullName>
    </submittedName>
</protein>
<evidence type="ECO:0000256" key="4">
    <source>
        <dbReference type="ARBA" id="ARBA00022692"/>
    </source>
</evidence>
<evidence type="ECO:0000259" key="8">
    <source>
        <dbReference type="Pfam" id="PF04239"/>
    </source>
</evidence>
<comment type="subcellular location">
    <subcellularLocation>
        <location evidence="1">Cell membrane</location>
        <topology evidence="1">Multi-pass membrane protein</topology>
    </subcellularLocation>
</comment>
<dbReference type="PANTHER" id="PTHR34582">
    <property type="entry name" value="UPF0702 TRANSMEMBRANE PROTEIN YCAP"/>
    <property type="match status" value="1"/>
</dbReference>
<feature type="domain" description="YetF C-terminal" evidence="8">
    <location>
        <begin position="95"/>
        <end position="163"/>
    </location>
</feature>
<proteinExistence type="inferred from homology"/>
<evidence type="ECO:0000313" key="10">
    <source>
        <dbReference type="EMBL" id="NYH96811.1"/>
    </source>
</evidence>
<evidence type="ECO:0000313" key="11">
    <source>
        <dbReference type="Proteomes" id="UP000522081"/>
    </source>
</evidence>
<feature type="transmembrane region" description="Helical" evidence="7">
    <location>
        <begin position="16"/>
        <end position="36"/>
    </location>
</feature>
<dbReference type="InterPro" id="IPR048454">
    <property type="entry name" value="YetF_N"/>
</dbReference>
<evidence type="ECO:0000256" key="2">
    <source>
        <dbReference type="ARBA" id="ARBA00006448"/>
    </source>
</evidence>
<dbReference type="Gene3D" id="3.30.240.20">
    <property type="entry name" value="bsu07140 like domains"/>
    <property type="match status" value="1"/>
</dbReference>
<dbReference type="AlphaFoldDB" id="A0A7Y9Y1C6"/>
<keyword evidence="5 7" id="KW-1133">Transmembrane helix</keyword>
<name>A0A7Y9Y1C6_9SPHN</name>
<evidence type="ECO:0000256" key="7">
    <source>
        <dbReference type="SAM" id="Phobius"/>
    </source>
</evidence>
<gene>
    <name evidence="10" type="ORF">FHS75_003162</name>
</gene>